<protein>
    <recommendedName>
        <fullName evidence="3">SMP domain-containing protein</fullName>
    </recommendedName>
</protein>
<comment type="caution">
    <text evidence="4">The sequence shown here is derived from an EMBL/GenBank/DDBJ whole genome shotgun (WGS) entry which is preliminary data.</text>
</comment>
<dbReference type="OrthoDB" id="26740at2759"/>
<dbReference type="AlphaFoldDB" id="A0A835J4R6"/>
<feature type="region of interest" description="Disordered" evidence="2">
    <location>
        <begin position="292"/>
        <end position="315"/>
    </location>
</feature>
<evidence type="ECO:0000256" key="1">
    <source>
        <dbReference type="ARBA" id="ARBA00004586"/>
    </source>
</evidence>
<feature type="domain" description="SMP" evidence="3">
    <location>
        <begin position="98"/>
        <end position="142"/>
    </location>
</feature>
<dbReference type="EMBL" id="JADGMS010000018">
    <property type="protein sequence ID" value="KAF9663046.1"/>
    <property type="molecule type" value="Genomic_DNA"/>
</dbReference>
<organism evidence="4 5">
    <name type="scientific">Salix dunnii</name>
    <dbReference type="NCBI Taxonomy" id="1413687"/>
    <lineage>
        <taxon>Eukaryota</taxon>
        <taxon>Viridiplantae</taxon>
        <taxon>Streptophyta</taxon>
        <taxon>Embryophyta</taxon>
        <taxon>Tracheophyta</taxon>
        <taxon>Spermatophyta</taxon>
        <taxon>Magnoliopsida</taxon>
        <taxon>eudicotyledons</taxon>
        <taxon>Gunneridae</taxon>
        <taxon>Pentapetalae</taxon>
        <taxon>rosids</taxon>
        <taxon>fabids</taxon>
        <taxon>Malpighiales</taxon>
        <taxon>Salicaceae</taxon>
        <taxon>Saliceae</taxon>
        <taxon>Salix</taxon>
    </lineage>
</organism>
<keyword evidence="5" id="KW-1185">Reference proteome</keyword>
<dbReference type="GO" id="GO:0005789">
    <property type="term" value="C:endoplasmic reticulum membrane"/>
    <property type="evidence" value="ECO:0007669"/>
    <property type="project" value="UniProtKB-SubCell"/>
</dbReference>
<evidence type="ECO:0000256" key="2">
    <source>
        <dbReference type="SAM" id="MobiDB-lite"/>
    </source>
</evidence>
<evidence type="ECO:0000259" key="3">
    <source>
        <dbReference type="Pfam" id="PF23065"/>
    </source>
</evidence>
<name>A0A835J4R6_9ROSI</name>
<dbReference type="Proteomes" id="UP000657918">
    <property type="component" value="Unassembled WGS sequence"/>
</dbReference>
<dbReference type="GO" id="GO:0008289">
    <property type="term" value="F:lipid binding"/>
    <property type="evidence" value="ECO:0007669"/>
    <property type="project" value="TreeGrafter"/>
</dbReference>
<dbReference type="PANTHER" id="PTHR13466:SF0">
    <property type="entry name" value="SMP-LTD DOMAIN-CONTAINING PROTEIN"/>
    <property type="match status" value="1"/>
</dbReference>
<dbReference type="InterPro" id="IPR057080">
    <property type="entry name" value="PH_SMPa"/>
</dbReference>
<proteinExistence type="predicted"/>
<evidence type="ECO:0000313" key="5">
    <source>
        <dbReference type="Proteomes" id="UP000657918"/>
    </source>
</evidence>
<sequence>MTDWKQKGREVGDVFRGSDMCWWLSLWPAHSCCLACSGITFFSSSSRPQSPTVPLLCLQQEDSQKLAFGNSTERLKEEKGDPCGYSHSKNMQTSRIGGSHRAIPLTGCVIEAVSATSLPSRKWAKRFPIKVESKTSPIYNANTDEKLNIDEGSLCWNLIISRLYFYAKGNAKVKSLAQAMIQRTLSNMRTPSYIGEVICTDLELGNLPPYIDGIRVLPIYMNEVWAREFDIEYCGGVVPGFETRLEVRDLDMEKEEVNTHPGSSSVSSVRDVSSDLLEGFEHLGKQLNLSEGTVDSHEWENEDKLKDSKSGVSTSTDLSRWKSIRATSIVNKGRISSWNGAITYKPPPSDQLWFGFTSMPDLELMFESSVGEHKITSGQVASFLINKFKAVIR</sequence>
<feature type="compositionally biased region" description="Basic and acidic residues" evidence="2">
    <location>
        <begin position="294"/>
        <end position="309"/>
    </location>
</feature>
<gene>
    <name evidence="4" type="ORF">SADUNF_Sadunf18G0117500</name>
</gene>
<reference evidence="4 5" key="1">
    <citation type="submission" date="2020-10" db="EMBL/GenBank/DDBJ databases">
        <title>Plant Genome Project.</title>
        <authorList>
            <person name="Zhang R.-G."/>
        </authorList>
    </citation>
    <scope>NUCLEOTIDE SEQUENCE [LARGE SCALE GENOMIC DNA]</scope>
    <source>
        <strain evidence="4">FAFU-HL-1</strain>
        <tissue evidence="4">Leaf</tissue>
    </source>
</reference>
<accession>A0A835J4R6</accession>
<dbReference type="Pfam" id="PF23065">
    <property type="entry name" value="PH_SMPa"/>
    <property type="match status" value="1"/>
</dbReference>
<comment type="subcellular location">
    <subcellularLocation>
        <location evidence="1">Endoplasmic reticulum membrane</location>
    </subcellularLocation>
</comment>
<evidence type="ECO:0000313" key="4">
    <source>
        <dbReference type="EMBL" id="KAF9663046.1"/>
    </source>
</evidence>
<dbReference type="PANTHER" id="PTHR13466">
    <property type="entry name" value="TEX2 PROTEIN-RELATED"/>
    <property type="match status" value="1"/>
</dbReference>